<protein>
    <recommendedName>
        <fullName evidence="5">RRM domain-containing protein</fullName>
    </recommendedName>
</protein>
<feature type="compositionally biased region" description="Basic residues" evidence="4">
    <location>
        <begin position="406"/>
        <end position="415"/>
    </location>
</feature>
<proteinExistence type="predicted"/>
<dbReference type="Pfam" id="PF00076">
    <property type="entry name" value="RRM_1"/>
    <property type="match status" value="2"/>
</dbReference>
<keyword evidence="7" id="KW-1185">Reference proteome</keyword>
<organism evidence="6 7">
    <name type="scientific">Tieghemiomyces parasiticus</name>
    <dbReference type="NCBI Taxonomy" id="78921"/>
    <lineage>
        <taxon>Eukaryota</taxon>
        <taxon>Fungi</taxon>
        <taxon>Fungi incertae sedis</taxon>
        <taxon>Zoopagomycota</taxon>
        <taxon>Kickxellomycotina</taxon>
        <taxon>Dimargaritomycetes</taxon>
        <taxon>Dimargaritales</taxon>
        <taxon>Dimargaritaceae</taxon>
        <taxon>Tieghemiomyces</taxon>
    </lineage>
</organism>
<comment type="caution">
    <text evidence="6">The sequence shown here is derived from an EMBL/GenBank/DDBJ whole genome shotgun (WGS) entry which is preliminary data.</text>
</comment>
<dbReference type="InterPro" id="IPR012677">
    <property type="entry name" value="Nucleotide-bd_a/b_plait_sf"/>
</dbReference>
<evidence type="ECO:0000259" key="5">
    <source>
        <dbReference type="PROSITE" id="PS50102"/>
    </source>
</evidence>
<sequence length="574" mass="58909">MSDPKADTKSAGTAAADKPPTTPPAGDAAGEAAAASVAPLDPSVPAPGKLFVGGLSWETSNESLLKYFEPFGAVVEHMVMRDQYTGRSRGFGFVRFSDPSVLDAVIGQEHFIDGKHVDPKIAIPRDEQPAADHQERSENRNKVFVGHVPVTTTAEQFQDFFTQYGPVTEANLIFDRPTGKCRGFGFVTFEDEAGYLKALNAHDATMEDQLLDIKPVERRHSRHKPQGPGNYGGYYEGGQVSAGRGYGGYTRYGRGGGRGRGAGGPRGRGRGAGGNVGEAFWNNPRYRPPGNSLPPHHQQLFTNPAAGYPYGYGFVYGQEYGRPAGAFDPALADPAGYYSRGYLDYGQPAPGGGVAGGMGPGGIPLNPAGAGGTSGGSGSGNPPVGGGVASGYPGWPGDGGAAGLMGHHHLHHHPHALGGEGSASLTGHNATASAGSMGAASGGGGGQPSFISEMAPETYAAYYNYRGSEAAAAAPVGSTGSRSQGTATGGSFGGSQLHHHQYYNQHQYQPPQQYGPAGSPGPADGESGTPTSYLTTPAGDSSGNGVGAPGSGNVQRDDPAVLKAGKSMQFPPYA</sequence>
<dbReference type="AlphaFoldDB" id="A0A9W8DW64"/>
<feature type="compositionally biased region" description="Low complexity" evidence="4">
    <location>
        <begin position="11"/>
        <end position="39"/>
    </location>
</feature>
<feature type="region of interest" description="Disordered" evidence="4">
    <location>
        <begin position="1"/>
        <end position="40"/>
    </location>
</feature>
<dbReference type="SUPFAM" id="SSF54928">
    <property type="entry name" value="RNA-binding domain, RBD"/>
    <property type="match status" value="2"/>
</dbReference>
<dbReference type="InterPro" id="IPR035979">
    <property type="entry name" value="RBD_domain_sf"/>
</dbReference>
<feature type="region of interest" description="Disordered" evidence="4">
    <location>
        <begin position="475"/>
        <end position="574"/>
    </location>
</feature>
<evidence type="ECO:0000256" key="4">
    <source>
        <dbReference type="SAM" id="MobiDB-lite"/>
    </source>
</evidence>
<dbReference type="OrthoDB" id="1875751at2759"/>
<dbReference type="GO" id="GO:0003729">
    <property type="term" value="F:mRNA binding"/>
    <property type="evidence" value="ECO:0007669"/>
    <property type="project" value="TreeGrafter"/>
</dbReference>
<evidence type="ECO:0000313" key="6">
    <source>
        <dbReference type="EMBL" id="KAJ1928618.1"/>
    </source>
</evidence>
<evidence type="ECO:0000256" key="2">
    <source>
        <dbReference type="ARBA" id="ARBA00022884"/>
    </source>
</evidence>
<evidence type="ECO:0000313" key="7">
    <source>
        <dbReference type="Proteomes" id="UP001150569"/>
    </source>
</evidence>
<dbReference type="EMBL" id="JANBPT010000065">
    <property type="protein sequence ID" value="KAJ1928618.1"/>
    <property type="molecule type" value="Genomic_DNA"/>
</dbReference>
<dbReference type="PANTHER" id="PTHR48032">
    <property type="entry name" value="RNA-BINDING PROTEIN MUSASHI HOMOLOG RBP6"/>
    <property type="match status" value="1"/>
</dbReference>
<feature type="compositionally biased region" description="Polar residues" evidence="4">
    <location>
        <begin position="528"/>
        <end position="541"/>
    </location>
</feature>
<dbReference type="PANTHER" id="PTHR48032:SF6">
    <property type="entry name" value="RNA-BINDING (RRM_RBD_RNP MOTIFS) FAMILY PROTEIN"/>
    <property type="match status" value="1"/>
</dbReference>
<evidence type="ECO:0000256" key="1">
    <source>
        <dbReference type="ARBA" id="ARBA00022737"/>
    </source>
</evidence>
<dbReference type="SMART" id="SM00360">
    <property type="entry name" value="RRM"/>
    <property type="match status" value="2"/>
</dbReference>
<accession>A0A9W8DW64</accession>
<dbReference type="GO" id="GO:0006417">
    <property type="term" value="P:regulation of translation"/>
    <property type="evidence" value="ECO:0007669"/>
    <property type="project" value="TreeGrafter"/>
</dbReference>
<keyword evidence="2 3" id="KW-0694">RNA-binding</keyword>
<evidence type="ECO:0000256" key="3">
    <source>
        <dbReference type="PROSITE-ProRule" id="PRU00176"/>
    </source>
</evidence>
<dbReference type="Gene3D" id="3.30.70.330">
    <property type="match status" value="2"/>
</dbReference>
<dbReference type="Proteomes" id="UP001150569">
    <property type="component" value="Unassembled WGS sequence"/>
</dbReference>
<gene>
    <name evidence="6" type="ORF">IWQ60_001872</name>
</gene>
<keyword evidence="1" id="KW-0677">Repeat</keyword>
<feature type="compositionally biased region" description="Gly residues" evidence="4">
    <location>
        <begin position="369"/>
        <end position="403"/>
    </location>
</feature>
<feature type="compositionally biased region" description="Low complexity" evidence="4">
    <location>
        <begin position="502"/>
        <end position="514"/>
    </location>
</feature>
<name>A0A9W8DW64_9FUNG</name>
<feature type="region of interest" description="Disordered" evidence="4">
    <location>
        <begin position="365"/>
        <end position="430"/>
    </location>
</feature>
<dbReference type="PROSITE" id="PS50102">
    <property type="entry name" value="RRM"/>
    <property type="match status" value="2"/>
</dbReference>
<feature type="domain" description="RRM" evidence="5">
    <location>
        <begin position="141"/>
        <end position="223"/>
    </location>
</feature>
<feature type="compositionally biased region" description="Gly residues" evidence="4">
    <location>
        <begin position="255"/>
        <end position="276"/>
    </location>
</feature>
<reference evidence="6" key="1">
    <citation type="submission" date="2022-07" db="EMBL/GenBank/DDBJ databases">
        <title>Phylogenomic reconstructions and comparative analyses of Kickxellomycotina fungi.</title>
        <authorList>
            <person name="Reynolds N.K."/>
            <person name="Stajich J.E."/>
            <person name="Barry K."/>
            <person name="Grigoriev I.V."/>
            <person name="Crous P."/>
            <person name="Smith M.E."/>
        </authorList>
    </citation>
    <scope>NUCLEOTIDE SEQUENCE</scope>
    <source>
        <strain evidence="6">RSA 861</strain>
    </source>
</reference>
<feature type="region of interest" description="Disordered" evidence="4">
    <location>
        <begin position="255"/>
        <end position="288"/>
    </location>
</feature>
<dbReference type="InterPro" id="IPR000504">
    <property type="entry name" value="RRM_dom"/>
</dbReference>
<feature type="domain" description="RRM" evidence="5">
    <location>
        <begin position="48"/>
        <end position="128"/>
    </location>
</feature>